<keyword evidence="2 4" id="KW-0238">DNA-binding</keyword>
<accession>A0ABT5M9N7</accession>
<dbReference type="EMBL" id="JAQSIO010000001">
    <property type="protein sequence ID" value="MDD0813297.1"/>
    <property type="molecule type" value="Genomic_DNA"/>
</dbReference>
<dbReference type="InterPro" id="IPR044068">
    <property type="entry name" value="CB"/>
</dbReference>
<dbReference type="Proteomes" id="UP001528672">
    <property type="component" value="Unassembled WGS sequence"/>
</dbReference>
<sequence length="332" mass="37757">MQSDSIPSNPPLHVEAVFEQWLEARMNAAWDGDRVKSASTKNHYRAIWKLWCQHLTDHQTRWHDASPELVHAFLQKIRARRATNADGAVRSSSVVSRDRYWTLIDRIYDWALRRELTRSNPAQAMLEADIPPTVLVESNVLNPILWRALPQAFPDPVQASTFDLRDIAILHLLYHHGLTGEEIREFLLADLVWPGGLDPMANEGTSVTRPVGIRIVGTRIRQAREITLAPTSQIALQQWLKARRMNPRLHGHDFLFMSNRANQLSIRMLFHLVTNVIERAAAACAQEPPIKTGPQVIRNTVIHNWITSGLSMPEVCALAGLKNAKSLLRHRH</sequence>
<evidence type="ECO:0000256" key="4">
    <source>
        <dbReference type="PROSITE-ProRule" id="PRU01248"/>
    </source>
</evidence>
<evidence type="ECO:0000313" key="8">
    <source>
        <dbReference type="Proteomes" id="UP001528672"/>
    </source>
</evidence>
<dbReference type="InterPro" id="IPR013762">
    <property type="entry name" value="Integrase-like_cat_sf"/>
</dbReference>
<comment type="caution">
    <text evidence="7">The sequence shown here is derived from an EMBL/GenBank/DDBJ whole genome shotgun (WGS) entry which is preliminary data.</text>
</comment>
<evidence type="ECO:0000256" key="1">
    <source>
        <dbReference type="ARBA" id="ARBA00022908"/>
    </source>
</evidence>
<evidence type="ECO:0000256" key="3">
    <source>
        <dbReference type="ARBA" id="ARBA00023172"/>
    </source>
</evidence>
<dbReference type="InterPro" id="IPR010998">
    <property type="entry name" value="Integrase_recombinase_N"/>
</dbReference>
<keyword evidence="8" id="KW-1185">Reference proteome</keyword>
<dbReference type="PROSITE" id="PS51898">
    <property type="entry name" value="TYR_RECOMBINASE"/>
    <property type="match status" value="1"/>
</dbReference>
<dbReference type="RefSeq" id="WP_273924825.1">
    <property type="nucleotide sequence ID" value="NZ_JAQSIO010000001.1"/>
</dbReference>
<proteinExistence type="predicted"/>
<dbReference type="SUPFAM" id="SSF56349">
    <property type="entry name" value="DNA breaking-rejoining enzymes"/>
    <property type="match status" value="1"/>
</dbReference>
<dbReference type="CDD" id="cd00397">
    <property type="entry name" value="DNA_BRE_C"/>
    <property type="match status" value="1"/>
</dbReference>
<reference evidence="7 8" key="1">
    <citation type="submission" date="2023-02" db="EMBL/GenBank/DDBJ databases">
        <title>Bacterial whole genome sequence for Curvibacter sp. HBC28.</title>
        <authorList>
            <person name="Le V."/>
            <person name="Ko S.-R."/>
            <person name="Ahn C.-Y."/>
            <person name="Oh H.-M."/>
        </authorList>
    </citation>
    <scope>NUCLEOTIDE SEQUENCE [LARGE SCALE GENOMIC DNA]</scope>
    <source>
        <strain evidence="7 8">HBC28</strain>
    </source>
</reference>
<keyword evidence="1" id="KW-0229">DNA integration</keyword>
<organism evidence="7 8">
    <name type="scientific">Curvibacter microcysteis</name>
    <dbReference type="NCBI Taxonomy" id="3026419"/>
    <lineage>
        <taxon>Bacteria</taxon>
        <taxon>Pseudomonadati</taxon>
        <taxon>Pseudomonadota</taxon>
        <taxon>Betaproteobacteria</taxon>
        <taxon>Burkholderiales</taxon>
        <taxon>Comamonadaceae</taxon>
        <taxon>Curvibacter</taxon>
    </lineage>
</organism>
<dbReference type="Gene3D" id="1.10.443.10">
    <property type="entry name" value="Intergrase catalytic core"/>
    <property type="match status" value="1"/>
</dbReference>
<evidence type="ECO:0000256" key="2">
    <source>
        <dbReference type="ARBA" id="ARBA00023125"/>
    </source>
</evidence>
<keyword evidence="3" id="KW-0233">DNA recombination</keyword>
<protein>
    <recommendedName>
        <fullName evidence="9">Integrase</fullName>
    </recommendedName>
</protein>
<evidence type="ECO:0000259" key="6">
    <source>
        <dbReference type="PROSITE" id="PS51900"/>
    </source>
</evidence>
<dbReference type="Gene3D" id="1.10.150.130">
    <property type="match status" value="1"/>
</dbReference>
<feature type="domain" description="Tyr recombinase" evidence="5">
    <location>
        <begin position="136"/>
        <end position="332"/>
    </location>
</feature>
<evidence type="ECO:0008006" key="9">
    <source>
        <dbReference type="Google" id="ProtNLM"/>
    </source>
</evidence>
<dbReference type="PROSITE" id="PS51900">
    <property type="entry name" value="CB"/>
    <property type="match status" value="1"/>
</dbReference>
<gene>
    <name evidence="7" type="ORF">PSQ39_01510</name>
</gene>
<name>A0ABT5M9N7_9BURK</name>
<dbReference type="InterPro" id="IPR011010">
    <property type="entry name" value="DNA_brk_join_enz"/>
</dbReference>
<dbReference type="InterPro" id="IPR002104">
    <property type="entry name" value="Integrase_catalytic"/>
</dbReference>
<evidence type="ECO:0000313" key="7">
    <source>
        <dbReference type="EMBL" id="MDD0813297.1"/>
    </source>
</evidence>
<feature type="domain" description="Core-binding (CB)" evidence="6">
    <location>
        <begin position="12"/>
        <end position="112"/>
    </location>
</feature>
<evidence type="ECO:0000259" key="5">
    <source>
        <dbReference type="PROSITE" id="PS51898"/>
    </source>
</evidence>